<evidence type="ECO:0000259" key="6">
    <source>
        <dbReference type="Pfam" id="PF04389"/>
    </source>
</evidence>
<evidence type="ECO:0000256" key="1">
    <source>
        <dbReference type="ARBA" id="ARBA00005634"/>
    </source>
</evidence>
<dbReference type="Gene3D" id="1.20.930.40">
    <property type="entry name" value="Transferrin receptor-like, dimerisation domain"/>
    <property type="match status" value="1"/>
</dbReference>
<dbReference type="InterPro" id="IPR036757">
    <property type="entry name" value="TFR-like_dimer_dom_sf"/>
</dbReference>
<dbReference type="InterPro" id="IPR039373">
    <property type="entry name" value="Peptidase_M28B"/>
</dbReference>
<dbReference type="FunFam" id="3.50.30.30:FF:000008">
    <property type="entry name" value="Glutamate carboxypeptidase 2"/>
    <property type="match status" value="1"/>
</dbReference>
<dbReference type="SUPFAM" id="SSF47672">
    <property type="entry name" value="Transferrin receptor-like dimerisation domain"/>
    <property type="match status" value="1"/>
</dbReference>
<dbReference type="CDD" id="cd02121">
    <property type="entry name" value="PA_GCPII_like"/>
    <property type="match status" value="1"/>
</dbReference>
<dbReference type="PROSITE" id="PS51257">
    <property type="entry name" value="PROKAR_LIPOPROTEIN"/>
    <property type="match status" value="1"/>
</dbReference>
<dbReference type="Pfam" id="PF02225">
    <property type="entry name" value="PA"/>
    <property type="match status" value="1"/>
</dbReference>
<name>A0A6A6XCF7_9PLEO</name>
<evidence type="ECO:0000259" key="5">
    <source>
        <dbReference type="Pfam" id="PF04253"/>
    </source>
</evidence>
<evidence type="ECO:0000256" key="2">
    <source>
        <dbReference type="SAM" id="MobiDB-lite"/>
    </source>
</evidence>
<sequence length="708" mass="78239">MKLILILTVGFAVQACPQEHHFRRHDRHIQQRLRDSNVFPPALDRNEKILIDSINASSLSIWSEYYTHRRNVAGEDDTVPKWTAKQWEDHGFSSRLDGYYVFLNYPVHRSLQLNHVNGSTYQPTLEEGVLDIDKTTTDHDRVPAYHGYSFSGNASAEYVYVGRGQRVDFDRLKSLGVTLEGKIALAKYGGPYRGIKVKNAQDYGMVGAVIFTDPGDDRNMTEAKGFAAYPDGPARNPTSIQRGSVTLITTYPGDPTTPGFPSKEDSPRMEKKTVPIIPSLPISWIEVQPLLQALNGHGISAEMVNRSNWVGAIPDVSYSTGPTPGATLSMSNIMESRNAWIWNTIGIINGTNEDEVVIVGNHHDAWMIGGAADPHSGSTILIELAKAFGKLLKTGWKPKRTIILASWDAEEYGLVGSTEWVEEYVPWLKDSVVSYLNIDVGVSGSIPDFSATPDLHSLTTSIAKKVIWPDGKDRTLYDIWEEKSGDIDPLGAQSDYTAFLHRGGIAAIDLGTTRAPYDPIYHTHSNYDSYYWMSTYADPGFVIHKAIGQYLTLMLYHLVDDDSIPLEPANYGPEMRAYLEELEQIISSSNATANLDLSTLKDAISSFEESAQQFNTLRASAILTNPDLLTELNHKARDFSRGFISQGGLPDRPFYQHLIFAPGVDTGYAPVTFPGITEAVTAGNLTLASEFIEKTTKAIIVAAAILKA</sequence>
<dbReference type="PANTHER" id="PTHR10404">
    <property type="entry name" value="N-ACETYLATED-ALPHA-LINKED ACIDIC DIPEPTIDASE"/>
    <property type="match status" value="1"/>
</dbReference>
<dbReference type="SUPFAM" id="SSF53187">
    <property type="entry name" value="Zn-dependent exopeptidases"/>
    <property type="match status" value="1"/>
</dbReference>
<dbReference type="InterPro" id="IPR003137">
    <property type="entry name" value="PA_domain"/>
</dbReference>
<evidence type="ECO:0000313" key="8">
    <source>
        <dbReference type="Proteomes" id="UP000799757"/>
    </source>
</evidence>
<dbReference type="OrthoDB" id="5841748at2759"/>
<dbReference type="CDD" id="cd08022">
    <property type="entry name" value="M28_PSMA_like"/>
    <property type="match status" value="1"/>
</dbReference>
<dbReference type="InterPro" id="IPR007365">
    <property type="entry name" value="TFR-like_dimer_dom"/>
</dbReference>
<feature type="domain" description="PA" evidence="4">
    <location>
        <begin position="166"/>
        <end position="230"/>
    </location>
</feature>
<dbReference type="InterPro" id="IPR046450">
    <property type="entry name" value="PA_dom_sf"/>
</dbReference>
<dbReference type="PANTHER" id="PTHR10404:SF46">
    <property type="entry name" value="VACUOLAR PROTEIN SORTING-ASSOCIATED PROTEIN 70"/>
    <property type="match status" value="1"/>
</dbReference>
<proteinExistence type="inferred from homology"/>
<feature type="chain" id="PRO_5025532733" evidence="3">
    <location>
        <begin position="16"/>
        <end position="708"/>
    </location>
</feature>
<protein>
    <submittedName>
        <fullName evidence="7">N-acetylated-alpha-linked acidic dipeptidase-like protein 2</fullName>
    </submittedName>
</protein>
<dbReference type="FunFam" id="3.40.630.10:FF:000101">
    <property type="entry name" value="N-acetylated alpha-linked acidic dipeptidase like 1"/>
    <property type="match status" value="1"/>
</dbReference>
<reference evidence="7" key="1">
    <citation type="journal article" date="2020" name="Stud. Mycol.">
        <title>101 Dothideomycetes genomes: a test case for predicting lifestyles and emergence of pathogens.</title>
        <authorList>
            <person name="Haridas S."/>
            <person name="Albert R."/>
            <person name="Binder M."/>
            <person name="Bloem J."/>
            <person name="Labutti K."/>
            <person name="Salamov A."/>
            <person name="Andreopoulos B."/>
            <person name="Baker S."/>
            <person name="Barry K."/>
            <person name="Bills G."/>
            <person name="Bluhm B."/>
            <person name="Cannon C."/>
            <person name="Castanera R."/>
            <person name="Culley D."/>
            <person name="Daum C."/>
            <person name="Ezra D."/>
            <person name="Gonzalez J."/>
            <person name="Henrissat B."/>
            <person name="Kuo A."/>
            <person name="Liang C."/>
            <person name="Lipzen A."/>
            <person name="Lutzoni F."/>
            <person name="Magnuson J."/>
            <person name="Mondo S."/>
            <person name="Nolan M."/>
            <person name="Ohm R."/>
            <person name="Pangilinan J."/>
            <person name="Park H.-J."/>
            <person name="Ramirez L."/>
            <person name="Alfaro M."/>
            <person name="Sun H."/>
            <person name="Tritt A."/>
            <person name="Yoshinaga Y."/>
            <person name="Zwiers L.-H."/>
            <person name="Turgeon B."/>
            <person name="Goodwin S."/>
            <person name="Spatafora J."/>
            <person name="Crous P."/>
            <person name="Grigoriev I."/>
        </authorList>
    </citation>
    <scope>NUCLEOTIDE SEQUENCE</scope>
    <source>
        <strain evidence="7">CBS 109.77</strain>
    </source>
</reference>
<dbReference type="Gene3D" id="3.50.30.30">
    <property type="match status" value="1"/>
</dbReference>
<dbReference type="GO" id="GO:0004180">
    <property type="term" value="F:carboxypeptidase activity"/>
    <property type="evidence" value="ECO:0007669"/>
    <property type="project" value="TreeGrafter"/>
</dbReference>
<feature type="domain" description="Peptidase M28" evidence="6">
    <location>
        <begin position="343"/>
        <end position="525"/>
    </location>
</feature>
<dbReference type="InterPro" id="IPR007484">
    <property type="entry name" value="Peptidase_M28"/>
</dbReference>
<feature type="region of interest" description="Disordered" evidence="2">
    <location>
        <begin position="250"/>
        <end position="269"/>
    </location>
</feature>
<comment type="similarity">
    <text evidence="1">Belongs to the peptidase M28 family. M28B subfamily.</text>
</comment>
<evidence type="ECO:0000259" key="4">
    <source>
        <dbReference type="Pfam" id="PF02225"/>
    </source>
</evidence>
<evidence type="ECO:0000313" key="7">
    <source>
        <dbReference type="EMBL" id="KAF2794136.1"/>
    </source>
</evidence>
<feature type="domain" description="Transferrin receptor-like dimerisation" evidence="5">
    <location>
        <begin position="595"/>
        <end position="707"/>
    </location>
</feature>
<keyword evidence="8" id="KW-1185">Reference proteome</keyword>
<evidence type="ECO:0000256" key="3">
    <source>
        <dbReference type="SAM" id="SignalP"/>
    </source>
</evidence>
<gene>
    <name evidence="7" type="ORF">K505DRAFT_275662</name>
</gene>
<dbReference type="Pfam" id="PF04389">
    <property type="entry name" value="Peptidase_M28"/>
    <property type="match status" value="1"/>
</dbReference>
<dbReference type="EMBL" id="MU001901">
    <property type="protein sequence ID" value="KAF2794136.1"/>
    <property type="molecule type" value="Genomic_DNA"/>
</dbReference>
<organism evidence="7 8">
    <name type="scientific">Melanomma pulvis-pyrius CBS 109.77</name>
    <dbReference type="NCBI Taxonomy" id="1314802"/>
    <lineage>
        <taxon>Eukaryota</taxon>
        <taxon>Fungi</taxon>
        <taxon>Dikarya</taxon>
        <taxon>Ascomycota</taxon>
        <taxon>Pezizomycotina</taxon>
        <taxon>Dothideomycetes</taxon>
        <taxon>Pleosporomycetidae</taxon>
        <taxon>Pleosporales</taxon>
        <taxon>Melanommataceae</taxon>
        <taxon>Melanomma</taxon>
    </lineage>
</organism>
<dbReference type="Gene3D" id="3.40.630.10">
    <property type="entry name" value="Zn peptidases"/>
    <property type="match status" value="1"/>
</dbReference>
<dbReference type="AlphaFoldDB" id="A0A6A6XCF7"/>
<keyword evidence="3" id="KW-0732">Signal</keyword>
<dbReference type="Pfam" id="PF04253">
    <property type="entry name" value="TFR_dimer"/>
    <property type="match status" value="1"/>
</dbReference>
<dbReference type="SUPFAM" id="SSF52025">
    <property type="entry name" value="PA domain"/>
    <property type="match status" value="1"/>
</dbReference>
<dbReference type="Proteomes" id="UP000799757">
    <property type="component" value="Unassembled WGS sequence"/>
</dbReference>
<accession>A0A6A6XCF7</accession>
<feature type="signal peptide" evidence="3">
    <location>
        <begin position="1"/>
        <end position="15"/>
    </location>
</feature>